<name>A0A2N1J954_9BASI</name>
<protein>
    <recommendedName>
        <fullName evidence="3">ER membrane protein complex subunit 1</fullName>
    </recommendedName>
</protein>
<evidence type="ECO:0000313" key="13">
    <source>
        <dbReference type="EMBL" id="PKI83089.1"/>
    </source>
</evidence>
<accession>A0A2N1J954</accession>
<keyword evidence="6" id="KW-0256">Endoplasmic reticulum</keyword>
<feature type="domain" description="EMC1 first beta-propeller" evidence="12">
    <location>
        <begin position="73"/>
        <end position="463"/>
    </location>
</feature>
<keyword evidence="7" id="KW-1133">Transmembrane helix</keyword>
<evidence type="ECO:0000256" key="1">
    <source>
        <dbReference type="ARBA" id="ARBA00004115"/>
    </source>
</evidence>
<dbReference type="InterPro" id="IPR015943">
    <property type="entry name" value="WD40/YVTN_repeat-like_dom_sf"/>
</dbReference>
<dbReference type="STRING" id="2020962.A0A2N1J954"/>
<dbReference type="GO" id="GO:0034975">
    <property type="term" value="P:protein folding in endoplasmic reticulum"/>
    <property type="evidence" value="ECO:0007669"/>
    <property type="project" value="TreeGrafter"/>
</dbReference>
<keyword evidence="9" id="KW-0325">Glycoprotein</keyword>
<evidence type="ECO:0000256" key="3">
    <source>
        <dbReference type="ARBA" id="ARBA00020824"/>
    </source>
</evidence>
<dbReference type="EMBL" id="KZ454992">
    <property type="protein sequence ID" value="PKI83089.1"/>
    <property type="molecule type" value="Genomic_DNA"/>
</dbReference>
<keyword evidence="5 10" id="KW-0732">Signal</keyword>
<feature type="domain" description="ER membrane protein complex subunit 1 C-terminal" evidence="11">
    <location>
        <begin position="867"/>
        <end position="1036"/>
    </location>
</feature>
<dbReference type="InterPro" id="IPR026895">
    <property type="entry name" value="EMC1"/>
</dbReference>
<dbReference type="InterPro" id="IPR058545">
    <property type="entry name" value="Beta-prop_EMC1_1st"/>
</dbReference>
<evidence type="ECO:0000256" key="7">
    <source>
        <dbReference type="ARBA" id="ARBA00022989"/>
    </source>
</evidence>
<evidence type="ECO:0000256" key="9">
    <source>
        <dbReference type="ARBA" id="ARBA00023180"/>
    </source>
</evidence>
<dbReference type="PANTHER" id="PTHR21573:SF0">
    <property type="entry name" value="ER MEMBRANE PROTEIN COMPLEX SUBUNIT 1"/>
    <property type="match status" value="1"/>
</dbReference>
<dbReference type="Pfam" id="PF25293">
    <property type="entry name" value="Beta-prop_EMC1_N"/>
    <property type="match status" value="1"/>
</dbReference>
<evidence type="ECO:0000259" key="12">
    <source>
        <dbReference type="Pfam" id="PF25293"/>
    </source>
</evidence>
<comment type="subcellular location">
    <subcellularLocation>
        <location evidence="1">Endoplasmic reticulum membrane</location>
        <topology evidence="1">Single-pass type I membrane protein</topology>
    </subcellularLocation>
</comment>
<evidence type="ECO:0000313" key="14">
    <source>
        <dbReference type="Proteomes" id="UP000232875"/>
    </source>
</evidence>
<keyword evidence="8" id="KW-0472">Membrane</keyword>
<dbReference type="Pfam" id="PF07774">
    <property type="entry name" value="EMC1_C"/>
    <property type="match status" value="1"/>
</dbReference>
<dbReference type="GO" id="GO:0072546">
    <property type="term" value="C:EMC complex"/>
    <property type="evidence" value="ECO:0007669"/>
    <property type="project" value="InterPro"/>
</dbReference>
<dbReference type="PANTHER" id="PTHR21573">
    <property type="entry name" value="ER MEMBRANE PROTEIN COMPLEX SUBUNIT 1"/>
    <property type="match status" value="1"/>
</dbReference>
<evidence type="ECO:0000256" key="4">
    <source>
        <dbReference type="ARBA" id="ARBA00022692"/>
    </source>
</evidence>
<reference evidence="13 14" key="1">
    <citation type="submission" date="2017-10" db="EMBL/GenBank/DDBJ databases">
        <title>A novel species of cold-tolerant Malassezia isolated from bats.</title>
        <authorList>
            <person name="Lorch J.M."/>
            <person name="Palmer J.M."/>
            <person name="Vanderwolf K.J."/>
            <person name="Schmidt K.Z."/>
            <person name="Verant M.L."/>
            <person name="Weller T.J."/>
            <person name="Blehert D.S."/>
        </authorList>
    </citation>
    <scope>NUCLEOTIDE SEQUENCE [LARGE SCALE GENOMIC DNA]</scope>
    <source>
        <strain evidence="13 14">NWHC:44797-103</strain>
    </source>
</reference>
<sequence>MLLRLFVCFALLAALLPQHWGAHAFLQFLTPKKTPPPLVGHVTPYIGPLRSDHGAERFVHPRFQRFLRADQHVQEKTATAIIGVTESNHVAALNPRDGGVVWRRAFLQHEIQGVFAMEDETIVLSGEGGEQIEGTLGRQGASLWRHNTTNRSSSLDRSHLAYPGVDVAGHVRETFVLTNGHDIHRIHSGSYIWHWAPDADLDRVQLSRLIVYNERVFAVGAYRRKSVWEPRIYVLSMQGELLNVHDVPDEVPGGASNILALPFTKKAHIPAEFHARGGGPHIAWLGKDQRVRTLQVDALAPKDTLQKTKARASHFSRLEDVGLGDRGFFVAVRNDAKAEVLHVDEQGNMRSAHEFEEIAVDAVYDGTLDRNGHAYVLRLQFTDVQHMLNQHIFWADAYTGEHRGQITGYSFQYDHDLHGRVQSASFEVNKIGEARAASRLIFHTASGAVIQVQDGAYQWVLEEGLANTQHALMVNMPDSALGLAAVSSAHERDAHAAPLAELERESVFQRVVRHLHELVVGILRIFIDIHAASGLDKLVAMLTEARQSNAPRQLQTYTPLQLSKHTPKSGAPRVVSNDTAATLFHDRFGFRKMLVATTPYGKVYGIDQDLTTSTLVWARSLVGFGDAVHGGAPRVNITHLIPLRAAGVVVDGKAAPPVMAIVAQITQGRETDTRVFELNPLTGEVLRASDDGIAICNGLASEVVQLPPLVRTAEELHAFGAFCSHGLVVYPPDAQTIASLDALRDVFYLARPVEEHGRAMVRGNQLGAPHQAVFPLHPLWHLTLAAGEEVVSVLDASRDHIASLGRVLGDRSVLYKYLNPHARVITTRTPASQAVDVYILDAVSGAVHYHMHVPDVALEDGVHTTFTENWITLAYATSEPGESLLRRLVSVELFEDDRGQAQNTSSLARGAQTVSAYAHAFLLPYGLRAMATTRTTLGVTTKSLVVATDRDNLVLIPRRMLDARQPYGKPSQADMEEGLFPYTPMIPDESQWSLTHAYFRIPGIRLLETAPALLESSSMVFAAGIDWIYTVASPSGHSSSPSSVSVSGF</sequence>
<dbReference type="Gene3D" id="2.130.10.10">
    <property type="entry name" value="YVTN repeat-like/Quinoprotein amine dehydrogenase"/>
    <property type="match status" value="1"/>
</dbReference>
<dbReference type="InterPro" id="IPR011678">
    <property type="entry name" value="EMC1_C"/>
</dbReference>
<keyword evidence="4" id="KW-0812">Transmembrane</keyword>
<dbReference type="Proteomes" id="UP000232875">
    <property type="component" value="Unassembled WGS sequence"/>
</dbReference>
<feature type="chain" id="PRO_5014703249" description="ER membrane protein complex subunit 1" evidence="10">
    <location>
        <begin position="22"/>
        <end position="1049"/>
    </location>
</feature>
<organism evidence="13 14">
    <name type="scientific">Malassezia vespertilionis</name>
    <dbReference type="NCBI Taxonomy" id="2020962"/>
    <lineage>
        <taxon>Eukaryota</taxon>
        <taxon>Fungi</taxon>
        <taxon>Dikarya</taxon>
        <taxon>Basidiomycota</taxon>
        <taxon>Ustilaginomycotina</taxon>
        <taxon>Malasseziomycetes</taxon>
        <taxon>Malasseziales</taxon>
        <taxon>Malasseziaceae</taxon>
        <taxon>Malassezia</taxon>
    </lineage>
</organism>
<evidence type="ECO:0000256" key="6">
    <source>
        <dbReference type="ARBA" id="ARBA00022824"/>
    </source>
</evidence>
<keyword evidence="14" id="KW-1185">Reference proteome</keyword>
<dbReference type="OrthoDB" id="28092at2759"/>
<evidence type="ECO:0000256" key="5">
    <source>
        <dbReference type="ARBA" id="ARBA00022729"/>
    </source>
</evidence>
<evidence type="ECO:0000259" key="11">
    <source>
        <dbReference type="Pfam" id="PF07774"/>
    </source>
</evidence>
<gene>
    <name evidence="13" type="ORF">MVES_003106</name>
</gene>
<feature type="signal peptide" evidence="10">
    <location>
        <begin position="1"/>
        <end position="21"/>
    </location>
</feature>
<evidence type="ECO:0000256" key="10">
    <source>
        <dbReference type="SAM" id="SignalP"/>
    </source>
</evidence>
<comment type="similarity">
    <text evidence="2">Belongs to the EMC1 family.</text>
</comment>
<evidence type="ECO:0000256" key="8">
    <source>
        <dbReference type="ARBA" id="ARBA00023136"/>
    </source>
</evidence>
<dbReference type="AlphaFoldDB" id="A0A2N1J954"/>
<proteinExistence type="inferred from homology"/>
<evidence type="ECO:0000256" key="2">
    <source>
        <dbReference type="ARBA" id="ARBA00007904"/>
    </source>
</evidence>